<gene>
    <name evidence="4" type="ORF">CEUSTIGMA_g2990.t1</name>
</gene>
<dbReference type="PANTHER" id="PTHR14969:SF13">
    <property type="entry name" value="AT30094P"/>
    <property type="match status" value="1"/>
</dbReference>
<evidence type="ECO:0000256" key="1">
    <source>
        <dbReference type="SAM" id="MobiDB-lite"/>
    </source>
</evidence>
<dbReference type="Pfam" id="PF01569">
    <property type="entry name" value="PAP2"/>
    <property type="match status" value="1"/>
</dbReference>
<dbReference type="Proteomes" id="UP000232323">
    <property type="component" value="Unassembled WGS sequence"/>
</dbReference>
<feature type="transmembrane region" description="Helical" evidence="2">
    <location>
        <begin position="264"/>
        <end position="288"/>
    </location>
</feature>
<accession>A0A250WXI8</accession>
<keyword evidence="2" id="KW-1133">Transmembrane helix</keyword>
<keyword evidence="2" id="KW-0812">Transmembrane</keyword>
<reference evidence="4 5" key="1">
    <citation type="submission" date="2017-08" db="EMBL/GenBank/DDBJ databases">
        <title>Acidophilic green algal genome provides insights into adaptation to an acidic environment.</title>
        <authorList>
            <person name="Hirooka S."/>
            <person name="Hirose Y."/>
            <person name="Kanesaki Y."/>
            <person name="Higuchi S."/>
            <person name="Fujiwara T."/>
            <person name="Onuma R."/>
            <person name="Era A."/>
            <person name="Ohbayashi R."/>
            <person name="Uzuka A."/>
            <person name="Nozaki H."/>
            <person name="Yoshikawa H."/>
            <person name="Miyagishima S.Y."/>
        </authorList>
    </citation>
    <scope>NUCLEOTIDE SEQUENCE [LARGE SCALE GENOMIC DNA]</scope>
    <source>
        <strain evidence="4 5">NIES-2499</strain>
    </source>
</reference>
<dbReference type="Gene3D" id="1.20.144.10">
    <property type="entry name" value="Phosphatidic acid phosphatase type 2/haloperoxidase"/>
    <property type="match status" value="1"/>
</dbReference>
<feature type="transmembrane region" description="Helical" evidence="2">
    <location>
        <begin position="200"/>
        <end position="219"/>
    </location>
</feature>
<feature type="transmembrane region" description="Helical" evidence="2">
    <location>
        <begin position="111"/>
        <end position="138"/>
    </location>
</feature>
<dbReference type="AlphaFoldDB" id="A0A250WXI8"/>
<dbReference type="GO" id="GO:0042392">
    <property type="term" value="F:sphingosine-1-phosphate phosphatase activity"/>
    <property type="evidence" value="ECO:0007669"/>
    <property type="project" value="TreeGrafter"/>
</dbReference>
<keyword evidence="2" id="KW-0472">Membrane</keyword>
<feature type="region of interest" description="Disordered" evidence="1">
    <location>
        <begin position="1"/>
        <end position="20"/>
    </location>
</feature>
<feature type="transmembrane region" description="Helical" evidence="2">
    <location>
        <begin position="67"/>
        <end position="91"/>
    </location>
</feature>
<evidence type="ECO:0000313" key="5">
    <source>
        <dbReference type="Proteomes" id="UP000232323"/>
    </source>
</evidence>
<evidence type="ECO:0000256" key="2">
    <source>
        <dbReference type="SAM" id="Phobius"/>
    </source>
</evidence>
<protein>
    <recommendedName>
        <fullName evidence="3">Phosphatidic acid phosphatase type 2/haloperoxidase domain-containing protein</fullName>
    </recommendedName>
</protein>
<dbReference type="InterPro" id="IPR000326">
    <property type="entry name" value="PAP2/HPO"/>
</dbReference>
<proteinExistence type="predicted"/>
<dbReference type="OrthoDB" id="536139at2759"/>
<dbReference type="PANTHER" id="PTHR14969">
    <property type="entry name" value="SPHINGOSINE-1-PHOSPHATE PHOSPHOHYDROLASE"/>
    <property type="match status" value="1"/>
</dbReference>
<feature type="domain" description="Phosphatidic acid phosphatase type 2/haloperoxidase" evidence="3">
    <location>
        <begin position="192"/>
        <end position="278"/>
    </location>
</feature>
<sequence length="301" mass="33358">MMKRQLTRTHCNGNVKTSQKPVLRRAPEFPKIRKYLTREIEDERSSTSDLVEEGVLQQSPKLSWKTALMGMLGFSSVSYDVFGAQSLHLLQPVDDWGHAMAQSFDPSVREWLWRILVSDTSIAAGTAGWLAMTVLLITQQGTRTWDPKPIFVLLLSWAFNCSVAGTAVKDPWVIAFLKESFHRLRPSPVLSSFSYPSGHTSAATFLVASLLFILIPLALRQRPDLAQRFSFLEALQGSWALLGTAWVMTAVGRVFGDAHWVSDTIAGGFLTLGAASLLSMCSEFVLGLSKISVPENEKVIR</sequence>
<evidence type="ECO:0000259" key="3">
    <source>
        <dbReference type="Pfam" id="PF01569"/>
    </source>
</evidence>
<organism evidence="4 5">
    <name type="scientific">Chlamydomonas eustigma</name>
    <dbReference type="NCBI Taxonomy" id="1157962"/>
    <lineage>
        <taxon>Eukaryota</taxon>
        <taxon>Viridiplantae</taxon>
        <taxon>Chlorophyta</taxon>
        <taxon>core chlorophytes</taxon>
        <taxon>Chlorophyceae</taxon>
        <taxon>CS clade</taxon>
        <taxon>Chlamydomonadales</taxon>
        <taxon>Chlamydomonadaceae</taxon>
        <taxon>Chlamydomonas</taxon>
    </lineage>
</organism>
<dbReference type="InterPro" id="IPR036938">
    <property type="entry name" value="PAP2/HPO_sf"/>
</dbReference>
<feature type="compositionally biased region" description="Polar residues" evidence="1">
    <location>
        <begin position="8"/>
        <end position="20"/>
    </location>
</feature>
<dbReference type="SUPFAM" id="SSF48317">
    <property type="entry name" value="Acid phosphatase/Vanadium-dependent haloperoxidase"/>
    <property type="match status" value="1"/>
</dbReference>
<comment type="caution">
    <text evidence="4">The sequence shown here is derived from an EMBL/GenBank/DDBJ whole genome shotgun (WGS) entry which is preliminary data.</text>
</comment>
<name>A0A250WXI8_9CHLO</name>
<keyword evidence="5" id="KW-1185">Reference proteome</keyword>
<evidence type="ECO:0000313" key="4">
    <source>
        <dbReference type="EMBL" id="GAX75547.1"/>
    </source>
</evidence>
<dbReference type="EMBL" id="BEGY01000012">
    <property type="protein sequence ID" value="GAX75547.1"/>
    <property type="molecule type" value="Genomic_DNA"/>
</dbReference>
<feature type="transmembrane region" description="Helical" evidence="2">
    <location>
        <begin position="150"/>
        <end position="168"/>
    </location>
</feature>
<feature type="transmembrane region" description="Helical" evidence="2">
    <location>
        <begin position="231"/>
        <end position="252"/>
    </location>
</feature>